<dbReference type="Proteomes" id="UP000789375">
    <property type="component" value="Unassembled WGS sequence"/>
</dbReference>
<dbReference type="EMBL" id="CAJVPP010001131">
    <property type="protein sequence ID" value="CAG8536046.1"/>
    <property type="molecule type" value="Genomic_DNA"/>
</dbReference>
<dbReference type="AlphaFoldDB" id="A0A9N9FH90"/>
<keyword evidence="2" id="KW-1185">Reference proteome</keyword>
<evidence type="ECO:0000313" key="1">
    <source>
        <dbReference type="EMBL" id="CAG8536046.1"/>
    </source>
</evidence>
<sequence length="49" mass="5910">MYEYSTPAFIYSWYQMRRFMAPNKGFGTSRLPPVGNFQSVAKRLKEFFY</sequence>
<comment type="caution">
    <text evidence="1">The sequence shown here is derived from an EMBL/GenBank/DDBJ whole genome shotgun (WGS) entry which is preliminary data.</text>
</comment>
<name>A0A9N9FH90_FUNMO</name>
<accession>A0A9N9FH90</accession>
<reference evidence="1" key="1">
    <citation type="submission" date="2021-06" db="EMBL/GenBank/DDBJ databases">
        <authorList>
            <person name="Kallberg Y."/>
            <person name="Tangrot J."/>
            <person name="Rosling A."/>
        </authorList>
    </citation>
    <scope>NUCLEOTIDE SEQUENCE</scope>
    <source>
        <strain evidence="1">87-6 pot B 2015</strain>
    </source>
</reference>
<organism evidence="1 2">
    <name type="scientific">Funneliformis mosseae</name>
    <name type="common">Endomycorrhizal fungus</name>
    <name type="synonym">Glomus mosseae</name>
    <dbReference type="NCBI Taxonomy" id="27381"/>
    <lineage>
        <taxon>Eukaryota</taxon>
        <taxon>Fungi</taxon>
        <taxon>Fungi incertae sedis</taxon>
        <taxon>Mucoromycota</taxon>
        <taxon>Glomeromycotina</taxon>
        <taxon>Glomeromycetes</taxon>
        <taxon>Glomerales</taxon>
        <taxon>Glomeraceae</taxon>
        <taxon>Funneliformis</taxon>
    </lineage>
</organism>
<gene>
    <name evidence="1" type="ORF">FMOSSE_LOCUS5746</name>
</gene>
<protein>
    <submittedName>
        <fullName evidence="1">5805_t:CDS:1</fullName>
    </submittedName>
</protein>
<evidence type="ECO:0000313" key="2">
    <source>
        <dbReference type="Proteomes" id="UP000789375"/>
    </source>
</evidence>
<proteinExistence type="predicted"/>